<proteinExistence type="predicted"/>
<gene>
    <name evidence="2" type="ORF">AMAG_04499</name>
</gene>
<sequence length="145" mass="15591">MTTAFCCCVPMRLRSATLLVLGIDVALCAVSLAMDLGVGAVVPFSAQETALMSIQLVIAMWGLASAVFWHALLSNAFSFTLALFALVVELLVEEKQGSDCLHMSMMYLYWTLGAALKCDAVPLRGLRGGRSRTSWPVQARSTKSA</sequence>
<feature type="transmembrane region" description="Helical" evidence="1">
    <location>
        <begin position="56"/>
        <end position="87"/>
    </location>
</feature>
<dbReference type="AlphaFoldDB" id="A0A0L0S5J4"/>
<keyword evidence="1" id="KW-0472">Membrane</keyword>
<dbReference type="EMBL" id="GG745332">
    <property type="protein sequence ID" value="KNE57634.1"/>
    <property type="molecule type" value="Genomic_DNA"/>
</dbReference>
<dbReference type="OrthoDB" id="10338922at2759"/>
<protein>
    <submittedName>
        <fullName evidence="2">Uncharacterized protein</fullName>
    </submittedName>
</protein>
<organism evidence="2 3">
    <name type="scientific">Allomyces macrogynus (strain ATCC 38327)</name>
    <name type="common">Allomyces javanicus var. macrogynus</name>
    <dbReference type="NCBI Taxonomy" id="578462"/>
    <lineage>
        <taxon>Eukaryota</taxon>
        <taxon>Fungi</taxon>
        <taxon>Fungi incertae sedis</taxon>
        <taxon>Blastocladiomycota</taxon>
        <taxon>Blastocladiomycetes</taxon>
        <taxon>Blastocladiales</taxon>
        <taxon>Blastocladiaceae</taxon>
        <taxon>Allomyces</taxon>
    </lineage>
</organism>
<feature type="transmembrane region" description="Helical" evidence="1">
    <location>
        <begin position="19"/>
        <end position="44"/>
    </location>
</feature>
<reference evidence="2 3" key="1">
    <citation type="submission" date="2009-11" db="EMBL/GenBank/DDBJ databases">
        <title>Annotation of Allomyces macrogynus ATCC 38327.</title>
        <authorList>
            <consortium name="The Broad Institute Genome Sequencing Platform"/>
            <person name="Russ C."/>
            <person name="Cuomo C."/>
            <person name="Burger G."/>
            <person name="Gray M.W."/>
            <person name="Holland P.W.H."/>
            <person name="King N."/>
            <person name="Lang F.B.F."/>
            <person name="Roger A.J."/>
            <person name="Ruiz-Trillo I."/>
            <person name="Young S.K."/>
            <person name="Zeng Q."/>
            <person name="Gargeya S."/>
            <person name="Fitzgerald M."/>
            <person name="Haas B."/>
            <person name="Abouelleil A."/>
            <person name="Alvarado L."/>
            <person name="Arachchi H.M."/>
            <person name="Berlin A."/>
            <person name="Chapman S.B."/>
            <person name="Gearin G."/>
            <person name="Goldberg J."/>
            <person name="Griggs A."/>
            <person name="Gujja S."/>
            <person name="Hansen M."/>
            <person name="Heiman D."/>
            <person name="Howarth C."/>
            <person name="Larimer J."/>
            <person name="Lui A."/>
            <person name="MacDonald P.J.P."/>
            <person name="McCowen C."/>
            <person name="Montmayeur A."/>
            <person name="Murphy C."/>
            <person name="Neiman D."/>
            <person name="Pearson M."/>
            <person name="Priest M."/>
            <person name="Roberts A."/>
            <person name="Saif S."/>
            <person name="Shea T."/>
            <person name="Sisk P."/>
            <person name="Stolte C."/>
            <person name="Sykes S."/>
            <person name="Wortman J."/>
            <person name="Nusbaum C."/>
            <person name="Birren B."/>
        </authorList>
    </citation>
    <scope>NUCLEOTIDE SEQUENCE [LARGE SCALE GENOMIC DNA]</scope>
    <source>
        <strain evidence="2 3">ATCC 38327</strain>
    </source>
</reference>
<dbReference type="VEuPathDB" id="FungiDB:AMAG_04499"/>
<name>A0A0L0S5J4_ALLM3</name>
<evidence type="ECO:0000256" key="1">
    <source>
        <dbReference type="SAM" id="Phobius"/>
    </source>
</evidence>
<reference evidence="3" key="2">
    <citation type="submission" date="2009-11" db="EMBL/GenBank/DDBJ databases">
        <title>The Genome Sequence of Allomyces macrogynus strain ATCC 38327.</title>
        <authorList>
            <consortium name="The Broad Institute Genome Sequencing Platform"/>
            <person name="Russ C."/>
            <person name="Cuomo C."/>
            <person name="Shea T."/>
            <person name="Young S.K."/>
            <person name="Zeng Q."/>
            <person name="Koehrsen M."/>
            <person name="Haas B."/>
            <person name="Borodovsky M."/>
            <person name="Guigo R."/>
            <person name="Alvarado L."/>
            <person name="Berlin A."/>
            <person name="Borenstein D."/>
            <person name="Chen Z."/>
            <person name="Engels R."/>
            <person name="Freedman E."/>
            <person name="Gellesch M."/>
            <person name="Goldberg J."/>
            <person name="Griggs A."/>
            <person name="Gujja S."/>
            <person name="Heiman D."/>
            <person name="Hepburn T."/>
            <person name="Howarth C."/>
            <person name="Jen D."/>
            <person name="Larson L."/>
            <person name="Lewis B."/>
            <person name="Mehta T."/>
            <person name="Park D."/>
            <person name="Pearson M."/>
            <person name="Roberts A."/>
            <person name="Saif S."/>
            <person name="Shenoy N."/>
            <person name="Sisk P."/>
            <person name="Stolte C."/>
            <person name="Sykes S."/>
            <person name="Walk T."/>
            <person name="White J."/>
            <person name="Yandava C."/>
            <person name="Burger G."/>
            <person name="Gray M.W."/>
            <person name="Holland P.W.H."/>
            <person name="King N."/>
            <person name="Lang F.B.F."/>
            <person name="Roger A.J."/>
            <person name="Ruiz-Trillo I."/>
            <person name="Lander E."/>
            <person name="Nusbaum C."/>
        </authorList>
    </citation>
    <scope>NUCLEOTIDE SEQUENCE [LARGE SCALE GENOMIC DNA]</scope>
    <source>
        <strain evidence="3">ATCC 38327</strain>
    </source>
</reference>
<evidence type="ECO:0000313" key="2">
    <source>
        <dbReference type="EMBL" id="KNE57634.1"/>
    </source>
</evidence>
<keyword evidence="1" id="KW-1133">Transmembrane helix</keyword>
<keyword evidence="1" id="KW-0812">Transmembrane</keyword>
<accession>A0A0L0S5J4</accession>
<dbReference type="Proteomes" id="UP000054350">
    <property type="component" value="Unassembled WGS sequence"/>
</dbReference>
<evidence type="ECO:0000313" key="3">
    <source>
        <dbReference type="Proteomes" id="UP000054350"/>
    </source>
</evidence>
<keyword evidence="3" id="KW-1185">Reference proteome</keyword>